<comment type="caution">
    <text evidence="1">The sequence shown here is derived from an EMBL/GenBank/DDBJ whole genome shotgun (WGS) entry which is preliminary data.</text>
</comment>
<proteinExistence type="predicted"/>
<name>A0AAE3GX61_9CYAN</name>
<dbReference type="AlphaFoldDB" id="A0AAE3GX61"/>
<dbReference type="EMBL" id="JAMZMM010000385">
    <property type="protein sequence ID" value="MCP2731727.1"/>
    <property type="molecule type" value="Genomic_DNA"/>
</dbReference>
<organism evidence="1 2">
    <name type="scientific">Limnofasciculus baicalensis BBK-W-15</name>
    <dbReference type="NCBI Taxonomy" id="2699891"/>
    <lineage>
        <taxon>Bacteria</taxon>
        <taxon>Bacillati</taxon>
        <taxon>Cyanobacteriota</taxon>
        <taxon>Cyanophyceae</taxon>
        <taxon>Coleofasciculales</taxon>
        <taxon>Coleofasciculaceae</taxon>
        <taxon>Limnofasciculus</taxon>
        <taxon>Limnofasciculus baicalensis</taxon>
    </lineage>
</organism>
<dbReference type="Proteomes" id="UP001204953">
    <property type="component" value="Unassembled WGS sequence"/>
</dbReference>
<keyword evidence="2" id="KW-1185">Reference proteome</keyword>
<dbReference type="RefSeq" id="WP_254014459.1">
    <property type="nucleotide sequence ID" value="NZ_JAMZMM010000385.1"/>
</dbReference>
<evidence type="ECO:0000313" key="2">
    <source>
        <dbReference type="Proteomes" id="UP001204953"/>
    </source>
</evidence>
<gene>
    <name evidence="1" type="ORF">NJ959_25175</name>
</gene>
<evidence type="ECO:0000313" key="1">
    <source>
        <dbReference type="EMBL" id="MCP2731727.1"/>
    </source>
</evidence>
<sequence>MLKISPFQQSWLNHLLAPLTVGVALVVSGAIPVTANPIILRSQPQICSSIIYGSPIPSPVPVNPVTGTPCSFSSNNYPDYNYRDYNYRDYDYGYDNSTRNPVRGTIRNSTLINPTIIDSTISDSVLIDPTIINSSRYNRRVIIRSNVIQRTPGITIHIGK</sequence>
<accession>A0AAE3GX61</accession>
<reference evidence="1" key="1">
    <citation type="submission" date="2022-06" db="EMBL/GenBank/DDBJ databases">
        <title>New cyanobacteria of genus Symplocastrum in benthos of Lake Baikal.</title>
        <authorList>
            <person name="Sorokovikova E."/>
            <person name="Tikhonova I."/>
            <person name="Krasnopeev A."/>
            <person name="Evseev P."/>
            <person name="Gladkikh A."/>
            <person name="Belykh O."/>
        </authorList>
    </citation>
    <scope>NUCLEOTIDE SEQUENCE</scope>
    <source>
        <strain evidence="1">BBK-W-15</strain>
    </source>
</reference>
<protein>
    <submittedName>
        <fullName evidence="1">Uncharacterized protein</fullName>
    </submittedName>
</protein>